<comment type="caution">
    <text evidence="1">The sequence shown here is derived from an EMBL/GenBank/DDBJ whole genome shotgun (WGS) entry which is preliminary data.</text>
</comment>
<organism evidence="1 2">
    <name type="scientific">Meloidogyne enterolobii</name>
    <name type="common">Root-knot nematode worm</name>
    <name type="synonym">Meloidogyne mayaguensis</name>
    <dbReference type="NCBI Taxonomy" id="390850"/>
    <lineage>
        <taxon>Eukaryota</taxon>
        <taxon>Metazoa</taxon>
        <taxon>Ecdysozoa</taxon>
        <taxon>Nematoda</taxon>
        <taxon>Chromadorea</taxon>
        <taxon>Rhabditida</taxon>
        <taxon>Tylenchina</taxon>
        <taxon>Tylenchomorpha</taxon>
        <taxon>Tylenchoidea</taxon>
        <taxon>Meloidogynidae</taxon>
        <taxon>Meloidogyninae</taxon>
        <taxon>Meloidogyne</taxon>
    </lineage>
</organism>
<sequence length="207" mass="25200">MEYKQIFELFFGELIIKLVENLDIIDIDILENKRLEIIEEKFKKYREEIGEEENLEEEKIGEKLQEIASKLNIERELTEKLEITIKNKKKGKFVSELRNLQTPKFEIISKEEFLRIKKRMREIFGEFMFSELELKYPLLFRPDFCFARRAFDRKLMEKEEKSLVFSLFSFLFTVERRNETSKKSHHYVLKLENLSHSDQITTRWNTL</sequence>
<dbReference type="Proteomes" id="UP000580250">
    <property type="component" value="Unassembled WGS sequence"/>
</dbReference>
<dbReference type="EMBL" id="CAJEWN010000239">
    <property type="protein sequence ID" value="CAD2174591.1"/>
    <property type="molecule type" value="Genomic_DNA"/>
</dbReference>
<reference evidence="1 2" key="1">
    <citation type="submission" date="2020-08" db="EMBL/GenBank/DDBJ databases">
        <authorList>
            <person name="Koutsovoulos G."/>
            <person name="Danchin GJ E."/>
        </authorList>
    </citation>
    <scope>NUCLEOTIDE SEQUENCE [LARGE SCALE GENOMIC DNA]</scope>
</reference>
<proteinExistence type="predicted"/>
<protein>
    <submittedName>
        <fullName evidence="1">Uncharacterized protein</fullName>
    </submittedName>
</protein>
<dbReference type="AlphaFoldDB" id="A0A6V7VK48"/>
<accession>A0A6V7VK48</accession>
<name>A0A6V7VK48_MELEN</name>
<evidence type="ECO:0000313" key="2">
    <source>
        <dbReference type="Proteomes" id="UP000580250"/>
    </source>
</evidence>
<gene>
    <name evidence="1" type="ORF">MENT_LOCUS26273</name>
</gene>
<evidence type="ECO:0000313" key="1">
    <source>
        <dbReference type="EMBL" id="CAD2174591.1"/>
    </source>
</evidence>